<dbReference type="InterPro" id="IPR009061">
    <property type="entry name" value="DNA-bd_dom_put_sf"/>
</dbReference>
<organism evidence="2 3">
    <name type="scientific">Chryseobacterium gambrini</name>
    <dbReference type="NCBI Taxonomy" id="373672"/>
    <lineage>
        <taxon>Bacteria</taxon>
        <taxon>Pseudomonadati</taxon>
        <taxon>Bacteroidota</taxon>
        <taxon>Flavobacteriia</taxon>
        <taxon>Flavobacteriales</taxon>
        <taxon>Weeksellaceae</taxon>
        <taxon>Chryseobacterium group</taxon>
        <taxon>Chryseobacterium</taxon>
    </lineage>
</organism>
<accession>A0ABM8K6C6</accession>
<dbReference type="RefSeq" id="WP_338615150.1">
    <property type="nucleotide sequence ID" value="NZ_AP029022.1"/>
</dbReference>
<evidence type="ECO:0000313" key="3">
    <source>
        <dbReference type="Proteomes" id="UP001380186"/>
    </source>
</evidence>
<dbReference type="InterPro" id="IPR010093">
    <property type="entry name" value="SinI_DNA-bd"/>
</dbReference>
<dbReference type="Proteomes" id="UP001380186">
    <property type="component" value="Chromosome"/>
</dbReference>
<dbReference type="Pfam" id="PF12728">
    <property type="entry name" value="HTH_17"/>
    <property type="match status" value="1"/>
</dbReference>
<name>A0ABM8K6C6_9FLAO</name>
<dbReference type="EMBL" id="AP029022">
    <property type="protein sequence ID" value="BEV04584.1"/>
    <property type="molecule type" value="Genomic_DNA"/>
</dbReference>
<feature type="domain" description="Helix-turn-helix" evidence="1">
    <location>
        <begin position="40"/>
        <end position="85"/>
    </location>
</feature>
<reference evidence="2 3" key="1">
    <citation type="journal article" date="2020" name="Microbes Environ.">
        <title>Synthetic bacterial community of duckweed: a simple and stable system to study plant-microbe interactions.</title>
        <authorList>
            <person name="Ishizawa H."/>
            <person name="Tada M."/>
            <person name="Kuroda M."/>
            <person name="Inoue D."/>
            <person name="Futamata H."/>
            <person name="Ike M."/>
        </authorList>
    </citation>
    <scope>NUCLEOTIDE SEQUENCE [LARGE SCALE GENOMIC DNA]</scope>
    <source>
        <strain evidence="2 3">DW100</strain>
    </source>
</reference>
<dbReference type="NCBIfam" id="TIGR01764">
    <property type="entry name" value="excise"/>
    <property type="match status" value="1"/>
</dbReference>
<keyword evidence="3" id="KW-1185">Reference proteome</keyword>
<evidence type="ECO:0000259" key="1">
    <source>
        <dbReference type="Pfam" id="PF12728"/>
    </source>
</evidence>
<sequence>MKNILILEITKQELLQELRDTVVNEIKLLLTESHWDKKPFLTRKEVCELLDISESTLNRWTKDGRLVTHNKGNRVYYQRSDVENF</sequence>
<dbReference type="Gene3D" id="1.10.1660.10">
    <property type="match status" value="1"/>
</dbReference>
<gene>
    <name evidence="2" type="ORF">CRDW_19580</name>
</gene>
<evidence type="ECO:0000313" key="2">
    <source>
        <dbReference type="EMBL" id="BEV04584.1"/>
    </source>
</evidence>
<proteinExistence type="predicted"/>
<dbReference type="InterPro" id="IPR041657">
    <property type="entry name" value="HTH_17"/>
</dbReference>
<dbReference type="SUPFAM" id="SSF46955">
    <property type="entry name" value="Putative DNA-binding domain"/>
    <property type="match status" value="1"/>
</dbReference>
<protein>
    <submittedName>
        <fullName evidence="2">Helix-turn-helix domain-containing protein</fullName>
    </submittedName>
</protein>